<keyword evidence="1" id="KW-0812">Transmembrane</keyword>
<keyword evidence="1" id="KW-1133">Transmembrane helix</keyword>
<keyword evidence="1" id="KW-0472">Membrane</keyword>
<proteinExistence type="predicted"/>
<accession>A0A7S1YVK3</accession>
<dbReference type="AlphaFoldDB" id="A0A7S1YVK3"/>
<organism evidence="2">
    <name type="scientific">Trieres chinensis</name>
    <name type="common">Marine centric diatom</name>
    <name type="synonym">Odontella sinensis</name>
    <dbReference type="NCBI Taxonomy" id="1514140"/>
    <lineage>
        <taxon>Eukaryota</taxon>
        <taxon>Sar</taxon>
        <taxon>Stramenopiles</taxon>
        <taxon>Ochrophyta</taxon>
        <taxon>Bacillariophyta</taxon>
        <taxon>Mediophyceae</taxon>
        <taxon>Biddulphiophycidae</taxon>
        <taxon>Eupodiscales</taxon>
        <taxon>Parodontellaceae</taxon>
        <taxon>Trieres</taxon>
    </lineage>
</organism>
<evidence type="ECO:0000256" key="1">
    <source>
        <dbReference type="SAM" id="Phobius"/>
    </source>
</evidence>
<name>A0A7S1YVK3_TRICV</name>
<protein>
    <submittedName>
        <fullName evidence="2">Uncharacterized protein</fullName>
    </submittedName>
</protein>
<evidence type="ECO:0000313" key="2">
    <source>
        <dbReference type="EMBL" id="CAD9320859.1"/>
    </source>
</evidence>
<gene>
    <name evidence="2" type="ORF">OSIN01602_LOCUS1154</name>
</gene>
<reference evidence="2" key="1">
    <citation type="submission" date="2021-01" db="EMBL/GenBank/DDBJ databases">
        <authorList>
            <person name="Corre E."/>
            <person name="Pelletier E."/>
            <person name="Niang G."/>
            <person name="Scheremetjew M."/>
            <person name="Finn R."/>
            <person name="Kale V."/>
            <person name="Holt S."/>
            <person name="Cochrane G."/>
            <person name="Meng A."/>
            <person name="Brown T."/>
            <person name="Cohen L."/>
        </authorList>
    </citation>
    <scope>NUCLEOTIDE SEQUENCE</scope>
    <source>
        <strain evidence="2">Grunow 1884</strain>
    </source>
</reference>
<sequence>MLLAELVSLQALLQKNEDLQDSGNEDTLLFGQCRTRKQGKGYTQGGLIFFSLSVAVMLLLFLVEMAGYASGEHYGNIQFSFICILVDIVFAAILMFLSKGPSGMTDSSIWSGRFKCCACWYTNSIQKVMLRLLGASEETSPTANDI</sequence>
<dbReference type="EMBL" id="HBGO01002035">
    <property type="protein sequence ID" value="CAD9320859.1"/>
    <property type="molecule type" value="Transcribed_RNA"/>
</dbReference>
<feature type="transmembrane region" description="Helical" evidence="1">
    <location>
        <begin position="77"/>
        <end position="97"/>
    </location>
</feature>
<feature type="transmembrane region" description="Helical" evidence="1">
    <location>
        <begin position="46"/>
        <end position="71"/>
    </location>
</feature>